<evidence type="ECO:0000256" key="1">
    <source>
        <dbReference type="ARBA" id="ARBA00006745"/>
    </source>
</evidence>
<reference evidence="4 5" key="1">
    <citation type="submission" date="2017-03" db="EMBL/GenBank/DDBJ databases">
        <authorList>
            <person name="Afonso C.L."/>
            <person name="Miller P.J."/>
            <person name="Scott M.A."/>
            <person name="Spackman E."/>
            <person name="Goraichik I."/>
            <person name="Dimitrov K.M."/>
            <person name="Suarez D.L."/>
            <person name="Swayne D.E."/>
        </authorList>
    </citation>
    <scope>NUCLEOTIDE SEQUENCE [LARGE SCALE GENOMIC DNA]</scope>
    <source>
        <strain evidence="4 5">CECT 7691</strain>
    </source>
</reference>
<keyword evidence="5" id="KW-1185">Reference proteome</keyword>
<dbReference type="Gene3D" id="3.20.20.140">
    <property type="entry name" value="Metal-dependent hydrolases"/>
    <property type="match status" value="1"/>
</dbReference>
<evidence type="ECO:0000313" key="4">
    <source>
        <dbReference type="EMBL" id="SLN65768.1"/>
    </source>
</evidence>
<dbReference type="SUPFAM" id="SSF51338">
    <property type="entry name" value="Composite domain of metallo-dependent hydrolases"/>
    <property type="match status" value="1"/>
</dbReference>
<sequence length="457" mass="48984">MTSDTVGLRAKWVLARTTGKPELVPDGTVVVENGRIADVLRPGDDAGGLEIVELDSHILLPGFVNAHTHCLSTPLFRGIFEDRAGRQDNGEVIAKVMMPLGEIISEIGDDDMVEAITSLGMLEAIKAGSTTIVDMPRSDHDAFGVAAGKMGLRAYIHPYLISGSDGTWTLEQSDGQDAIAEAGMATFHRWRERFDEGPDGRVRIGLGPHASDTVTPALMRAIARARDEYDAPVTIHLAQSAREGELSRQRLGLSPTAYLEAVGLLKQELVAAHCLFAADDELTLMADRGVTIAHCPLSYARSGKLASRARFTGSGVNTVVACDAHALDILTDLRLAAINSKYDSGDPGVGTAWELVECATHGAAEALGRSDLGRIQSGATADLVAVRLDRAHIQPVYDPIKSLVWYCTGRDVDMVMVGGETLVRDGTFIRTQETRVIDAAADALGKVWDLARERAII</sequence>
<dbReference type="AlphaFoldDB" id="A0A1Y5TJI8"/>
<dbReference type="PANTHER" id="PTHR43794:SF11">
    <property type="entry name" value="AMIDOHYDROLASE-RELATED DOMAIN-CONTAINING PROTEIN"/>
    <property type="match status" value="1"/>
</dbReference>
<evidence type="ECO:0000256" key="2">
    <source>
        <dbReference type="ARBA" id="ARBA00022801"/>
    </source>
</evidence>
<comment type="similarity">
    <text evidence="1">Belongs to the metallo-dependent hydrolases superfamily. ATZ/TRZ family.</text>
</comment>
<proteinExistence type="inferred from homology"/>
<dbReference type="RefSeq" id="WP_085884329.1">
    <property type="nucleotide sequence ID" value="NZ_FWFR01000002.1"/>
</dbReference>
<evidence type="ECO:0000313" key="5">
    <source>
        <dbReference type="Proteomes" id="UP000193200"/>
    </source>
</evidence>
<dbReference type="SUPFAM" id="SSF51556">
    <property type="entry name" value="Metallo-dependent hydrolases"/>
    <property type="match status" value="1"/>
</dbReference>
<dbReference type="Pfam" id="PF01979">
    <property type="entry name" value="Amidohydro_1"/>
    <property type="match status" value="1"/>
</dbReference>
<dbReference type="EC" id="3.5.4.32" evidence="4"/>
<dbReference type="InterPro" id="IPR050287">
    <property type="entry name" value="MTA/SAH_deaminase"/>
</dbReference>
<protein>
    <submittedName>
        <fullName evidence="4">8-oxoguanine deaminase</fullName>
        <ecNumber evidence="4">3.5.4.32</ecNumber>
    </submittedName>
</protein>
<dbReference type="Gene3D" id="2.30.40.10">
    <property type="entry name" value="Urease, subunit C, domain 1"/>
    <property type="match status" value="1"/>
</dbReference>
<dbReference type="EMBL" id="FWFR01000002">
    <property type="protein sequence ID" value="SLN65768.1"/>
    <property type="molecule type" value="Genomic_DNA"/>
</dbReference>
<dbReference type="GO" id="GO:0102127">
    <property type="term" value="F:8-oxoguanine deaminase activity"/>
    <property type="evidence" value="ECO:0007669"/>
    <property type="project" value="UniProtKB-EC"/>
</dbReference>
<dbReference type="InParanoid" id="A0A1Y5TJI8"/>
<dbReference type="InterPro" id="IPR032466">
    <property type="entry name" value="Metal_Hydrolase"/>
</dbReference>
<dbReference type="OrthoDB" id="9796020at2"/>
<gene>
    <name evidence="4" type="ORF">OCH7691_03017</name>
</gene>
<feature type="domain" description="Amidohydrolase-related" evidence="3">
    <location>
        <begin position="58"/>
        <end position="421"/>
    </location>
</feature>
<dbReference type="PANTHER" id="PTHR43794">
    <property type="entry name" value="AMINOHYDROLASE SSNA-RELATED"/>
    <property type="match status" value="1"/>
</dbReference>
<dbReference type="InterPro" id="IPR011059">
    <property type="entry name" value="Metal-dep_hydrolase_composite"/>
</dbReference>
<accession>A0A1Y5TJI8</accession>
<evidence type="ECO:0000259" key="3">
    <source>
        <dbReference type="Pfam" id="PF01979"/>
    </source>
</evidence>
<dbReference type="Proteomes" id="UP000193200">
    <property type="component" value="Unassembled WGS sequence"/>
</dbReference>
<name>A0A1Y5TJI8_9PROT</name>
<dbReference type="InterPro" id="IPR006680">
    <property type="entry name" value="Amidohydro-rel"/>
</dbReference>
<organism evidence="4 5">
    <name type="scientific">Oceanibacterium hippocampi</name>
    <dbReference type="NCBI Taxonomy" id="745714"/>
    <lineage>
        <taxon>Bacteria</taxon>
        <taxon>Pseudomonadati</taxon>
        <taxon>Pseudomonadota</taxon>
        <taxon>Alphaproteobacteria</taxon>
        <taxon>Sneathiellales</taxon>
        <taxon>Sneathiellaceae</taxon>
        <taxon>Oceanibacterium</taxon>
    </lineage>
</organism>
<keyword evidence="2 4" id="KW-0378">Hydrolase</keyword>